<reference evidence="2" key="1">
    <citation type="submission" date="2020-02" db="EMBL/GenBank/DDBJ databases">
        <authorList>
            <person name="Meier V. D."/>
        </authorList>
    </citation>
    <scope>NUCLEOTIDE SEQUENCE</scope>
    <source>
        <strain evidence="2">AVDCRST_MAG15</strain>
    </source>
</reference>
<feature type="non-terminal residue" evidence="2">
    <location>
        <position position="1"/>
    </location>
</feature>
<feature type="compositionally biased region" description="Basic and acidic residues" evidence="1">
    <location>
        <begin position="1"/>
        <end position="30"/>
    </location>
</feature>
<feature type="compositionally biased region" description="Basic residues" evidence="1">
    <location>
        <begin position="47"/>
        <end position="61"/>
    </location>
</feature>
<feature type="region of interest" description="Disordered" evidence="1">
    <location>
        <begin position="1"/>
        <end position="84"/>
    </location>
</feature>
<dbReference type="EMBL" id="CADCUU010000494">
    <property type="protein sequence ID" value="CAA9437963.1"/>
    <property type="molecule type" value="Genomic_DNA"/>
</dbReference>
<evidence type="ECO:0000256" key="1">
    <source>
        <dbReference type="SAM" id="MobiDB-lite"/>
    </source>
</evidence>
<sequence>EPADVRADDDHPRLGLARPDRRPRLERGHSGDAAAVARGGRQPGRPVHLRHPRHRPRRPRPPRPGAGGVAHRRRGGLQPRGRGV</sequence>
<accession>A0A6J4QDT8</accession>
<protein>
    <submittedName>
        <fullName evidence="2">Uncharacterized protein</fullName>
    </submittedName>
</protein>
<gene>
    <name evidence="2" type="ORF">AVDCRST_MAG15-3309</name>
</gene>
<evidence type="ECO:0000313" key="2">
    <source>
        <dbReference type="EMBL" id="CAA9437963.1"/>
    </source>
</evidence>
<dbReference type="AlphaFoldDB" id="A0A6J4QDT8"/>
<feature type="non-terminal residue" evidence="2">
    <location>
        <position position="84"/>
    </location>
</feature>
<proteinExistence type="predicted"/>
<name>A0A6J4QDT8_9RHOB</name>
<organism evidence="2">
    <name type="scientific">uncultured Rubellimicrobium sp</name>
    <dbReference type="NCBI Taxonomy" id="543078"/>
    <lineage>
        <taxon>Bacteria</taxon>
        <taxon>Pseudomonadati</taxon>
        <taxon>Pseudomonadota</taxon>
        <taxon>Alphaproteobacteria</taxon>
        <taxon>Rhodobacterales</taxon>
        <taxon>Roseobacteraceae</taxon>
        <taxon>Rubellimicrobium</taxon>
        <taxon>environmental samples</taxon>
    </lineage>
</organism>